<proteinExistence type="predicted"/>
<keyword evidence="1" id="KW-0812">Transmembrane</keyword>
<feature type="transmembrane region" description="Helical" evidence="1">
    <location>
        <begin position="119"/>
        <end position="142"/>
    </location>
</feature>
<reference evidence="2 3" key="1">
    <citation type="submission" date="2023-03" db="EMBL/GenBank/DDBJ databases">
        <title>Novosphingobium cyanobacteriorum sp. nov., isolated from a eutrophic reservoir during the Microcystis bloom period.</title>
        <authorList>
            <person name="Kang M."/>
            <person name="Le V."/>
            <person name="Ko S.-R."/>
            <person name="Lee S.-A."/>
            <person name="Ahn C.-Y."/>
        </authorList>
    </citation>
    <scope>NUCLEOTIDE SEQUENCE [LARGE SCALE GENOMIC DNA]</scope>
    <source>
        <strain evidence="2 3">HBC54</strain>
    </source>
</reference>
<feature type="transmembrane region" description="Helical" evidence="1">
    <location>
        <begin position="48"/>
        <end position="65"/>
    </location>
</feature>
<dbReference type="EMBL" id="JAROCY010000027">
    <property type="protein sequence ID" value="MDF8335444.1"/>
    <property type="molecule type" value="Genomic_DNA"/>
</dbReference>
<feature type="transmembrane region" description="Helical" evidence="1">
    <location>
        <begin position="154"/>
        <end position="171"/>
    </location>
</feature>
<organism evidence="2 3">
    <name type="scientific">Novosphingobium cyanobacteriorum</name>
    <dbReference type="NCBI Taxonomy" id="3024215"/>
    <lineage>
        <taxon>Bacteria</taxon>
        <taxon>Pseudomonadati</taxon>
        <taxon>Pseudomonadota</taxon>
        <taxon>Alphaproteobacteria</taxon>
        <taxon>Sphingomonadales</taxon>
        <taxon>Sphingomonadaceae</taxon>
        <taxon>Novosphingobium</taxon>
    </lineage>
</organism>
<sequence length="182" mass="19786">MPRLPARPEDLVRNRINRAPSTWLATGLPWASIMLASMATFSPIVSSAPVLPPLAFMVLLAWRMLRPSLLPVWAGLPLGLWDDLFSGQPLGSAIILWSAAMLAMEAIDGRFLWRGFVQDWLAASALLAGYLVLAATFAGLAAGYPLPLSVGPQLLLSVVLFPVVNRAVALLDRIRLLPLRRL</sequence>
<evidence type="ECO:0000313" key="2">
    <source>
        <dbReference type="EMBL" id="MDF8335444.1"/>
    </source>
</evidence>
<protein>
    <submittedName>
        <fullName evidence="2">Rod shape-determining protein MreD</fullName>
    </submittedName>
</protein>
<keyword evidence="1" id="KW-0472">Membrane</keyword>
<name>A0ABT6CNF1_9SPHN</name>
<feature type="transmembrane region" description="Helical" evidence="1">
    <location>
        <begin position="85"/>
        <end position="107"/>
    </location>
</feature>
<evidence type="ECO:0000256" key="1">
    <source>
        <dbReference type="SAM" id="Phobius"/>
    </source>
</evidence>
<keyword evidence="3" id="KW-1185">Reference proteome</keyword>
<evidence type="ECO:0000313" key="3">
    <source>
        <dbReference type="Proteomes" id="UP001222770"/>
    </source>
</evidence>
<comment type="caution">
    <text evidence="2">The sequence shown here is derived from an EMBL/GenBank/DDBJ whole genome shotgun (WGS) entry which is preliminary data.</text>
</comment>
<accession>A0ABT6CNF1</accession>
<keyword evidence="1" id="KW-1133">Transmembrane helix</keyword>
<gene>
    <name evidence="2" type="primary">mreD</name>
    <name evidence="2" type="ORF">POM99_19730</name>
</gene>
<dbReference type="Proteomes" id="UP001222770">
    <property type="component" value="Unassembled WGS sequence"/>
</dbReference>